<sequence>MSERQLRPKLVVLDSSAIINGYDPASSISQHLISSSAADEIKDSKSKRILETAIIVGKLRVVEPTKQAVKKVEEVAVKTGDRSFLSKADIETIAIAVEARERGVEPIIMTDDFTIQNVAAHMGIKCLPIVTRGIKEKLKWIKYCPACGATYTSKEIDKCIICGTPLKRKSRS</sequence>
<dbReference type="Gene3D" id="3.40.50.1010">
    <property type="entry name" value="5'-nuclease"/>
    <property type="match status" value="1"/>
</dbReference>
<organism evidence="5 6">
    <name type="scientific">Thermoproteota archaeon</name>
    <dbReference type="NCBI Taxonomy" id="2056631"/>
    <lineage>
        <taxon>Archaea</taxon>
        <taxon>Thermoproteota</taxon>
    </lineage>
</organism>
<keyword evidence="2" id="KW-0479">Metal-binding</keyword>
<name>A0A497EVP9_9CREN</name>
<reference evidence="5 6" key="1">
    <citation type="submission" date="2018-06" db="EMBL/GenBank/DDBJ databases">
        <title>Extensive metabolic versatility and redundancy in microbially diverse, dynamic hydrothermal sediments.</title>
        <authorList>
            <person name="Dombrowski N."/>
            <person name="Teske A."/>
            <person name="Baker B.J."/>
        </authorList>
    </citation>
    <scope>NUCLEOTIDE SEQUENCE [LARGE SCALE GENOMIC DNA]</scope>
    <source>
        <strain evidence="5">B29_G17</strain>
    </source>
</reference>
<dbReference type="CDD" id="cd09876">
    <property type="entry name" value="PIN_Nob1-like"/>
    <property type="match status" value="1"/>
</dbReference>
<dbReference type="GO" id="GO:0030490">
    <property type="term" value="P:maturation of SSU-rRNA"/>
    <property type="evidence" value="ECO:0007669"/>
    <property type="project" value="TreeGrafter"/>
</dbReference>
<gene>
    <name evidence="5" type="ORF">DRJ20_02115</name>
</gene>
<accession>A0A497EVP9</accession>
<dbReference type="EMBL" id="QMQZ01000054">
    <property type="protein sequence ID" value="RLE51464.1"/>
    <property type="molecule type" value="Genomic_DNA"/>
</dbReference>
<dbReference type="GO" id="GO:0046872">
    <property type="term" value="F:metal ion binding"/>
    <property type="evidence" value="ECO:0007669"/>
    <property type="project" value="UniProtKB-KW"/>
</dbReference>
<protein>
    <submittedName>
        <fullName evidence="5">Ribonuclease VapC</fullName>
    </submittedName>
</protein>
<keyword evidence="1" id="KW-0540">Nuclease</keyword>
<feature type="domain" description="Ribonuclease PIN" evidence="4">
    <location>
        <begin position="11"/>
        <end position="98"/>
    </location>
</feature>
<keyword evidence="3" id="KW-0378">Hydrolase</keyword>
<comment type="caution">
    <text evidence="5">The sequence shown here is derived from an EMBL/GenBank/DDBJ whole genome shotgun (WGS) entry which is preliminary data.</text>
</comment>
<dbReference type="PANTHER" id="PTHR12814:SF2">
    <property type="entry name" value="RNA-BINDING PROTEIN NOB1"/>
    <property type="match status" value="1"/>
</dbReference>
<dbReference type="GO" id="GO:0016787">
    <property type="term" value="F:hydrolase activity"/>
    <property type="evidence" value="ECO:0007669"/>
    <property type="project" value="UniProtKB-KW"/>
</dbReference>
<evidence type="ECO:0000256" key="2">
    <source>
        <dbReference type="ARBA" id="ARBA00022723"/>
    </source>
</evidence>
<dbReference type="InterPro" id="IPR033411">
    <property type="entry name" value="Ribonuclease_PIN"/>
</dbReference>
<dbReference type="GO" id="GO:0004521">
    <property type="term" value="F:RNA endonuclease activity"/>
    <property type="evidence" value="ECO:0007669"/>
    <property type="project" value="TreeGrafter"/>
</dbReference>
<dbReference type="AlphaFoldDB" id="A0A497EVP9"/>
<dbReference type="Pfam" id="PF17146">
    <property type="entry name" value="PIN_6"/>
    <property type="match status" value="1"/>
</dbReference>
<dbReference type="InterPro" id="IPR039907">
    <property type="entry name" value="NOB1"/>
</dbReference>
<evidence type="ECO:0000256" key="3">
    <source>
        <dbReference type="ARBA" id="ARBA00022801"/>
    </source>
</evidence>
<proteinExistence type="predicted"/>
<dbReference type="PANTHER" id="PTHR12814">
    <property type="entry name" value="RNA-BINDING PROTEIN NOB1"/>
    <property type="match status" value="1"/>
</dbReference>
<evidence type="ECO:0000256" key="1">
    <source>
        <dbReference type="ARBA" id="ARBA00022722"/>
    </source>
</evidence>
<dbReference type="GO" id="GO:0030688">
    <property type="term" value="C:preribosome, small subunit precursor"/>
    <property type="evidence" value="ECO:0007669"/>
    <property type="project" value="TreeGrafter"/>
</dbReference>
<evidence type="ECO:0000259" key="4">
    <source>
        <dbReference type="Pfam" id="PF17146"/>
    </source>
</evidence>
<evidence type="ECO:0000313" key="5">
    <source>
        <dbReference type="EMBL" id="RLE51464.1"/>
    </source>
</evidence>
<dbReference type="Proteomes" id="UP000268446">
    <property type="component" value="Unassembled WGS sequence"/>
</dbReference>
<evidence type="ECO:0000313" key="6">
    <source>
        <dbReference type="Proteomes" id="UP000268446"/>
    </source>
</evidence>